<dbReference type="CDD" id="cd07067">
    <property type="entry name" value="HP_PGM_like"/>
    <property type="match status" value="1"/>
</dbReference>
<evidence type="ECO:0000256" key="1">
    <source>
        <dbReference type="ARBA" id="ARBA00022801"/>
    </source>
</evidence>
<keyword evidence="1 2" id="KW-0378">Hydrolase</keyword>
<dbReference type="GO" id="GO:0043755">
    <property type="term" value="F:alpha-ribazole phosphatase activity"/>
    <property type="evidence" value="ECO:0007669"/>
    <property type="project" value="UniProtKB-EC"/>
</dbReference>
<dbReference type="GO" id="GO:0004331">
    <property type="term" value="F:fructose-2,6-bisphosphate 2-phosphatase activity"/>
    <property type="evidence" value="ECO:0007669"/>
    <property type="project" value="TreeGrafter"/>
</dbReference>
<organism evidence="2">
    <name type="scientific">hydrothermal vent metagenome</name>
    <dbReference type="NCBI Taxonomy" id="652676"/>
    <lineage>
        <taxon>unclassified sequences</taxon>
        <taxon>metagenomes</taxon>
        <taxon>ecological metagenomes</taxon>
    </lineage>
</organism>
<sequence length="188" mass="22047">MKITLVRHTEVEEKYHKKYNGHIDIGLSQRGKMQAEKLAQYFYHKEFDSVYCSDLKRAKETLSPFKQAKDAIYTPQLREKSWGKHEGLSFDAIIAQEKIEYKNFEQWINALDGEPYQAYIERIRVFFFEFLPTQNAENILIVTHAGVIRVLIALVQGLCLEDAFSIDVPYSAYVVYDTNLERFSTIKY</sequence>
<dbReference type="InterPro" id="IPR051695">
    <property type="entry name" value="Phosphoglycerate_Mutase"/>
</dbReference>
<accession>A0A1W1CRR5</accession>
<dbReference type="Pfam" id="PF00300">
    <property type="entry name" value="His_Phos_1"/>
    <property type="match status" value="1"/>
</dbReference>
<dbReference type="EC" id="3.1.3.73" evidence="2"/>
<gene>
    <name evidence="2" type="ORF">MNB_SM-5-101</name>
</gene>
<evidence type="ECO:0000313" key="2">
    <source>
        <dbReference type="EMBL" id="SFV68371.1"/>
    </source>
</evidence>
<dbReference type="InterPro" id="IPR013078">
    <property type="entry name" value="His_Pase_superF_clade-1"/>
</dbReference>
<dbReference type="SUPFAM" id="SSF53254">
    <property type="entry name" value="Phosphoglycerate mutase-like"/>
    <property type="match status" value="1"/>
</dbReference>
<dbReference type="GO" id="GO:0045820">
    <property type="term" value="P:negative regulation of glycolytic process"/>
    <property type="evidence" value="ECO:0007669"/>
    <property type="project" value="TreeGrafter"/>
</dbReference>
<dbReference type="Gene3D" id="3.40.50.1240">
    <property type="entry name" value="Phosphoglycerate mutase-like"/>
    <property type="match status" value="1"/>
</dbReference>
<dbReference type="GO" id="GO:0043456">
    <property type="term" value="P:regulation of pentose-phosphate shunt"/>
    <property type="evidence" value="ECO:0007669"/>
    <property type="project" value="TreeGrafter"/>
</dbReference>
<dbReference type="SMART" id="SM00855">
    <property type="entry name" value="PGAM"/>
    <property type="match status" value="1"/>
</dbReference>
<name>A0A1W1CRR5_9ZZZZ</name>
<dbReference type="EMBL" id="FPHH01000111">
    <property type="protein sequence ID" value="SFV68371.1"/>
    <property type="molecule type" value="Genomic_DNA"/>
</dbReference>
<dbReference type="PANTHER" id="PTHR46517">
    <property type="entry name" value="FRUCTOSE-2,6-BISPHOSPHATASE TIGAR"/>
    <property type="match status" value="1"/>
</dbReference>
<dbReference type="GO" id="GO:0005829">
    <property type="term" value="C:cytosol"/>
    <property type="evidence" value="ECO:0007669"/>
    <property type="project" value="TreeGrafter"/>
</dbReference>
<dbReference type="PIRSF" id="PIRSF000709">
    <property type="entry name" value="6PFK_2-Ptase"/>
    <property type="match status" value="1"/>
</dbReference>
<reference evidence="2" key="1">
    <citation type="submission" date="2016-10" db="EMBL/GenBank/DDBJ databases">
        <authorList>
            <person name="de Groot N.N."/>
        </authorList>
    </citation>
    <scope>NUCLEOTIDE SEQUENCE</scope>
</reference>
<protein>
    <submittedName>
        <fullName evidence="2">Alpha-ribazole-5'-phosphate phosphatase</fullName>
        <ecNumber evidence="2">3.1.3.73</ecNumber>
    </submittedName>
</protein>
<dbReference type="AlphaFoldDB" id="A0A1W1CRR5"/>
<dbReference type="PANTHER" id="PTHR46517:SF1">
    <property type="entry name" value="FRUCTOSE-2,6-BISPHOSPHATASE TIGAR"/>
    <property type="match status" value="1"/>
</dbReference>
<dbReference type="InterPro" id="IPR029033">
    <property type="entry name" value="His_PPase_superfam"/>
</dbReference>
<proteinExistence type="predicted"/>